<dbReference type="InterPro" id="IPR036812">
    <property type="entry name" value="NAD(P)_OxRdtase_dom_sf"/>
</dbReference>
<feature type="domain" description="NADP-dependent oxidoreductase" evidence="3">
    <location>
        <begin position="23"/>
        <end position="105"/>
    </location>
</feature>
<name>A0A0B7FDD0_THACB</name>
<keyword evidence="5" id="KW-1185">Reference proteome</keyword>
<dbReference type="InterPro" id="IPR050523">
    <property type="entry name" value="AKR_Detox_Biosynth"/>
</dbReference>
<dbReference type="InterPro" id="IPR036915">
    <property type="entry name" value="Cyclin-like_sf"/>
</dbReference>
<evidence type="ECO:0000313" key="5">
    <source>
        <dbReference type="Proteomes" id="UP000059188"/>
    </source>
</evidence>
<dbReference type="Gene3D" id="3.20.20.100">
    <property type="entry name" value="NADP-dependent oxidoreductase domain"/>
    <property type="match status" value="1"/>
</dbReference>
<reference evidence="4 5" key="1">
    <citation type="submission" date="2014-11" db="EMBL/GenBank/DDBJ databases">
        <authorList>
            <person name="Wibberg Daniel"/>
        </authorList>
    </citation>
    <scope>NUCLEOTIDE SEQUENCE [LARGE SCALE GENOMIC DNA]</scope>
    <source>
        <strain evidence="4">Rhizoctonia solani AG1-IB 7/3/14</strain>
    </source>
</reference>
<dbReference type="Proteomes" id="UP000059188">
    <property type="component" value="Unassembled WGS sequence"/>
</dbReference>
<dbReference type="Gene3D" id="1.10.472.10">
    <property type="entry name" value="Cyclin-like"/>
    <property type="match status" value="1"/>
</dbReference>
<dbReference type="AlphaFoldDB" id="A0A0B7FDD0"/>
<dbReference type="STRING" id="1108050.A0A0B7FDD0"/>
<gene>
    <name evidence="4" type="ORF">RSOLAG1IB_01587</name>
</gene>
<dbReference type="PANTHER" id="PTHR43364">
    <property type="entry name" value="NADH-SPECIFIC METHYLGLYOXAL REDUCTASE-RELATED"/>
    <property type="match status" value="1"/>
</dbReference>
<dbReference type="SUPFAM" id="SSF47954">
    <property type="entry name" value="Cyclin-like"/>
    <property type="match status" value="1"/>
</dbReference>
<dbReference type="Pfam" id="PF00248">
    <property type="entry name" value="Aldo_ket_red"/>
    <property type="match status" value="1"/>
</dbReference>
<accession>A0A0B7FDD0</accession>
<protein>
    <submittedName>
        <fullName evidence="4">Putative aryl-alcohol dehydrogenase C977,14c</fullName>
    </submittedName>
</protein>
<dbReference type="CDD" id="cd20557">
    <property type="entry name" value="CYCLIN_ScPCL1-like"/>
    <property type="match status" value="1"/>
</dbReference>
<dbReference type="PANTHER" id="PTHR43364:SF4">
    <property type="entry name" value="NAD(P)-LINKED OXIDOREDUCTASE SUPERFAMILY PROTEIN"/>
    <property type="match status" value="1"/>
</dbReference>
<sequence>MSTAPAKTMTYTRLGSSGLKVSRIILGAMSYGTPDWQGWVLNEEEGLKHIKAAYDVGIQTFDTANMYSNGLSEVIVGKAIKKFNLPRDEIVILTKINFPVGKDYNVSSEALGVSEAELEAKGYTNQFGLSRKPAPARTEDLDSNVRGGQLAPGHAKAARVQPREAERTDEHYGWAQVAKTSARFLSTVLDCPETLPSTDPSEVHPDLAHFISFALRRLSIPLCVHQYALHLVWRVKALNPSFRPKHAHGTYLTALMLAAKNSHDTDYRLGDWALIGQDIFKPGQLRENEWRMCERLGWKLTVHPMELVKTTWAIEMEYDEISEDVPSSEPITRTGSEVGLGGMFAGSVASSLSELSITSSRSLCSPWSGWGVDSPMHSSISTPHGANPICASSTPSPLILA</sequence>
<organism evidence="4 5">
    <name type="scientific">Thanatephorus cucumeris (strain AG1-IB / isolate 7/3/14)</name>
    <name type="common">Lettuce bottom rot fungus</name>
    <name type="synonym">Rhizoctonia solani</name>
    <dbReference type="NCBI Taxonomy" id="1108050"/>
    <lineage>
        <taxon>Eukaryota</taxon>
        <taxon>Fungi</taxon>
        <taxon>Dikarya</taxon>
        <taxon>Basidiomycota</taxon>
        <taxon>Agaricomycotina</taxon>
        <taxon>Agaricomycetes</taxon>
        <taxon>Cantharellales</taxon>
        <taxon>Ceratobasidiaceae</taxon>
        <taxon>Rhizoctonia</taxon>
        <taxon>Rhizoctonia solani AG-1</taxon>
    </lineage>
</organism>
<dbReference type="OrthoDB" id="3246425at2759"/>
<evidence type="ECO:0000313" key="4">
    <source>
        <dbReference type="EMBL" id="CEL55575.1"/>
    </source>
</evidence>
<proteinExistence type="predicted"/>
<keyword evidence="1" id="KW-0560">Oxidoreductase</keyword>
<feature type="region of interest" description="Disordered" evidence="2">
    <location>
        <begin position="131"/>
        <end position="165"/>
    </location>
</feature>
<evidence type="ECO:0000259" key="3">
    <source>
        <dbReference type="Pfam" id="PF00248"/>
    </source>
</evidence>
<evidence type="ECO:0000256" key="1">
    <source>
        <dbReference type="ARBA" id="ARBA00023002"/>
    </source>
</evidence>
<evidence type="ECO:0000256" key="2">
    <source>
        <dbReference type="SAM" id="MobiDB-lite"/>
    </source>
</evidence>
<dbReference type="SUPFAM" id="SSF51430">
    <property type="entry name" value="NAD(P)-linked oxidoreductase"/>
    <property type="match status" value="1"/>
</dbReference>
<dbReference type="GO" id="GO:0016491">
    <property type="term" value="F:oxidoreductase activity"/>
    <property type="evidence" value="ECO:0007669"/>
    <property type="project" value="UniProtKB-KW"/>
</dbReference>
<dbReference type="EMBL" id="LN679101">
    <property type="protein sequence ID" value="CEL55575.1"/>
    <property type="molecule type" value="Genomic_DNA"/>
</dbReference>
<dbReference type="InterPro" id="IPR023210">
    <property type="entry name" value="NADP_OxRdtase_dom"/>
</dbReference>